<dbReference type="GeneID" id="70187733"/>
<comment type="caution">
    <text evidence="1">The sequence shown here is derived from an EMBL/GenBank/DDBJ whole genome shotgun (WGS) entry which is preliminary data.</text>
</comment>
<dbReference type="InterPro" id="IPR036514">
    <property type="entry name" value="SGNH_hydro_sf"/>
</dbReference>
<organism evidence="1 2">
    <name type="scientific">Microdochium trichocladiopsis</name>
    <dbReference type="NCBI Taxonomy" id="1682393"/>
    <lineage>
        <taxon>Eukaryota</taxon>
        <taxon>Fungi</taxon>
        <taxon>Dikarya</taxon>
        <taxon>Ascomycota</taxon>
        <taxon>Pezizomycotina</taxon>
        <taxon>Sordariomycetes</taxon>
        <taxon>Xylariomycetidae</taxon>
        <taxon>Xylariales</taxon>
        <taxon>Microdochiaceae</taxon>
        <taxon>Microdochium</taxon>
    </lineage>
</organism>
<gene>
    <name evidence="1" type="ORF">B0I36DRAFT_359753</name>
</gene>
<dbReference type="Proteomes" id="UP000756346">
    <property type="component" value="Unassembled WGS sequence"/>
</dbReference>
<dbReference type="InterPro" id="IPR001087">
    <property type="entry name" value="GDSL"/>
</dbReference>
<name>A0A9P8YHC3_9PEZI</name>
<dbReference type="PANTHER" id="PTHR14209:SF19">
    <property type="entry name" value="ISOAMYL ACETATE-HYDROLYZING ESTERASE 1 HOMOLOG"/>
    <property type="match status" value="1"/>
</dbReference>
<dbReference type="Pfam" id="PF00657">
    <property type="entry name" value="Lipase_GDSL"/>
    <property type="match status" value="1"/>
</dbReference>
<protein>
    <submittedName>
        <fullName evidence="1">SGNH hydrolase-type esterase domain-containing protein</fullName>
    </submittedName>
</protein>
<keyword evidence="2" id="KW-1185">Reference proteome</keyword>
<evidence type="ECO:0000313" key="1">
    <source>
        <dbReference type="EMBL" id="KAH7038160.1"/>
    </source>
</evidence>
<dbReference type="RefSeq" id="XP_046017281.1">
    <property type="nucleotide sequence ID" value="XM_046158187.1"/>
</dbReference>
<dbReference type="SUPFAM" id="SSF52266">
    <property type="entry name" value="SGNH hydrolase"/>
    <property type="match status" value="1"/>
</dbReference>
<dbReference type="OrthoDB" id="671439at2759"/>
<proteinExistence type="predicted"/>
<reference evidence="1" key="1">
    <citation type="journal article" date="2021" name="Nat. Commun.">
        <title>Genetic determinants of endophytism in the Arabidopsis root mycobiome.</title>
        <authorList>
            <person name="Mesny F."/>
            <person name="Miyauchi S."/>
            <person name="Thiergart T."/>
            <person name="Pickel B."/>
            <person name="Atanasova L."/>
            <person name="Karlsson M."/>
            <person name="Huettel B."/>
            <person name="Barry K.W."/>
            <person name="Haridas S."/>
            <person name="Chen C."/>
            <person name="Bauer D."/>
            <person name="Andreopoulos W."/>
            <person name="Pangilinan J."/>
            <person name="LaButti K."/>
            <person name="Riley R."/>
            <person name="Lipzen A."/>
            <person name="Clum A."/>
            <person name="Drula E."/>
            <person name="Henrissat B."/>
            <person name="Kohler A."/>
            <person name="Grigoriev I.V."/>
            <person name="Martin F.M."/>
            <person name="Hacquard S."/>
        </authorList>
    </citation>
    <scope>NUCLEOTIDE SEQUENCE</scope>
    <source>
        <strain evidence="1">MPI-CAGE-CH-0230</strain>
    </source>
</reference>
<dbReference type="AlphaFoldDB" id="A0A9P8YHC3"/>
<dbReference type="PANTHER" id="PTHR14209">
    <property type="entry name" value="ISOAMYL ACETATE-HYDROLYZING ESTERASE 1"/>
    <property type="match status" value="1"/>
</dbReference>
<dbReference type="Gene3D" id="3.40.50.1110">
    <property type="entry name" value="SGNH hydrolase"/>
    <property type="match status" value="1"/>
</dbReference>
<dbReference type="EMBL" id="JAGTJQ010000002">
    <property type="protein sequence ID" value="KAH7038160.1"/>
    <property type="molecule type" value="Genomic_DNA"/>
</dbReference>
<sequence length="273" mass="30756">MATSYNQVVLFGDSLFEKASFVEDGYSLQSALQMHCNRRLDVVNRGMSGWNSRHALQYLPQIFPARSETSPRIEYLVILLGANDATRLDHPSNRQGVSLAEYESNILSIVNHEHIKAHKARILLVTPPPLDEIGMALTDLAFGMGEVTRYARLSAKFSQAVRDIAAKLQSEGRDVRLLDLHEAIMSEAEKRTPREPGTPLLGYPGGVRGALETLLPDGLHINADAYKILYSLIMRNMDAFPPYPEGYVHPDWWTLVYGKTKDQFMEEQQRNQS</sequence>
<evidence type="ECO:0000313" key="2">
    <source>
        <dbReference type="Proteomes" id="UP000756346"/>
    </source>
</evidence>
<keyword evidence="1" id="KW-0378">Hydrolase</keyword>
<dbReference type="CDD" id="cd01838">
    <property type="entry name" value="Isoamyl_acetate_hydrolase_like"/>
    <property type="match status" value="1"/>
</dbReference>
<dbReference type="InterPro" id="IPR045136">
    <property type="entry name" value="Iah1-like"/>
</dbReference>
<dbReference type="GO" id="GO:0016788">
    <property type="term" value="F:hydrolase activity, acting on ester bonds"/>
    <property type="evidence" value="ECO:0007669"/>
    <property type="project" value="InterPro"/>
</dbReference>
<accession>A0A9P8YHC3</accession>